<dbReference type="RefSeq" id="WP_009945008.1">
    <property type="nucleotide sequence ID" value="NZ_BAAAGS010000024.1"/>
</dbReference>
<organism evidence="2 3">
    <name type="scientific">Saccharopolyspora erythraea</name>
    <name type="common">Streptomyces erythraeus</name>
    <dbReference type="NCBI Taxonomy" id="1836"/>
    <lineage>
        <taxon>Bacteria</taxon>
        <taxon>Bacillati</taxon>
        <taxon>Actinomycetota</taxon>
        <taxon>Actinomycetes</taxon>
        <taxon>Pseudonocardiales</taxon>
        <taxon>Pseudonocardiaceae</taxon>
        <taxon>Saccharopolyspora</taxon>
    </lineage>
</organism>
<comment type="caution">
    <text evidence="2">The sequence shown here is derived from an EMBL/GenBank/DDBJ whole genome shotgun (WGS) entry which is preliminary data.</text>
</comment>
<protein>
    <submittedName>
        <fullName evidence="2">Dihydrofolate reductase family protein</fullName>
    </submittedName>
</protein>
<dbReference type="SUPFAM" id="SSF53597">
    <property type="entry name" value="Dihydrofolate reductase-like"/>
    <property type="match status" value="1"/>
</dbReference>
<sequence length="194" mass="21057">MRKLTYLVAATLDGFIAGPDATDPTGSGIFTMEGDHMAALLDEYPDIVPVQAREALGLASTPNKHFDTVVEGRVSYEGGLAAGIPNAYPHLRHLVFTRTMTESPDPGVEIVSSDPVEVVRELKREAGQGIWLVGGGSLAAALRPEIDELVIKLHPVTVGNGIRMFEGDFDPAQFRLTRSQTFESGVLHLTYERR</sequence>
<feature type="domain" description="Bacterial bifunctional deaminase-reductase C-terminal" evidence="1">
    <location>
        <begin position="109"/>
        <end position="187"/>
    </location>
</feature>
<dbReference type="Proteomes" id="UP001500729">
    <property type="component" value="Unassembled WGS sequence"/>
</dbReference>
<evidence type="ECO:0000313" key="3">
    <source>
        <dbReference type="Proteomes" id="UP001500729"/>
    </source>
</evidence>
<dbReference type="Pfam" id="PF01872">
    <property type="entry name" value="RibD_C"/>
    <property type="match status" value="1"/>
</dbReference>
<evidence type="ECO:0000313" key="2">
    <source>
        <dbReference type="EMBL" id="GAA0534760.1"/>
    </source>
</evidence>
<dbReference type="Gene3D" id="3.40.430.10">
    <property type="entry name" value="Dihydrofolate Reductase, subunit A"/>
    <property type="match status" value="1"/>
</dbReference>
<dbReference type="EMBL" id="BAAAGS010000024">
    <property type="protein sequence ID" value="GAA0534760.1"/>
    <property type="molecule type" value="Genomic_DNA"/>
</dbReference>
<reference evidence="3" key="1">
    <citation type="journal article" date="2019" name="Int. J. Syst. Evol. Microbiol.">
        <title>The Global Catalogue of Microorganisms (GCM) 10K type strain sequencing project: providing services to taxonomists for standard genome sequencing and annotation.</title>
        <authorList>
            <consortium name="The Broad Institute Genomics Platform"/>
            <consortium name="The Broad Institute Genome Sequencing Center for Infectious Disease"/>
            <person name="Wu L."/>
            <person name="Ma J."/>
        </authorList>
    </citation>
    <scope>NUCLEOTIDE SEQUENCE [LARGE SCALE GENOMIC DNA]</scope>
    <source>
        <strain evidence="3">JCM 10303</strain>
    </source>
</reference>
<accession>A0ABP3N5B6</accession>
<dbReference type="PANTHER" id="PTHR38011">
    <property type="entry name" value="DIHYDROFOLATE REDUCTASE FAMILY PROTEIN (AFU_ORTHOLOGUE AFUA_8G06820)"/>
    <property type="match status" value="1"/>
</dbReference>
<dbReference type="InterPro" id="IPR024072">
    <property type="entry name" value="DHFR-like_dom_sf"/>
</dbReference>
<evidence type="ECO:0000259" key="1">
    <source>
        <dbReference type="Pfam" id="PF01872"/>
    </source>
</evidence>
<dbReference type="PANTHER" id="PTHR38011:SF11">
    <property type="entry name" value="2,5-DIAMINO-6-RIBOSYLAMINO-4(3H)-PYRIMIDINONE 5'-PHOSPHATE REDUCTASE"/>
    <property type="match status" value="1"/>
</dbReference>
<gene>
    <name evidence="2" type="ORF">GCM10009533_37330</name>
</gene>
<dbReference type="InterPro" id="IPR050765">
    <property type="entry name" value="Riboflavin_Biosynth_HTPR"/>
</dbReference>
<proteinExistence type="predicted"/>
<keyword evidence="3" id="KW-1185">Reference proteome</keyword>
<dbReference type="InterPro" id="IPR002734">
    <property type="entry name" value="RibDG_C"/>
</dbReference>
<name>A0ABP3N5B6_SACER</name>